<keyword evidence="8 10" id="KW-0694">RNA-binding</keyword>
<keyword evidence="6 10" id="KW-0949">S-adenosyl-L-methionine</keyword>
<dbReference type="InterPro" id="IPR059073">
    <property type="entry name" value="TRMT11_N"/>
</dbReference>
<proteinExistence type="inferred from homology"/>
<dbReference type="OrthoDB" id="296065at2759"/>
<gene>
    <name evidence="13" type="ORF">PNOK_0588400</name>
</gene>
<evidence type="ECO:0000256" key="3">
    <source>
        <dbReference type="ARBA" id="ARBA00022555"/>
    </source>
</evidence>
<feature type="domain" description="Ribosomal RNA large subunit methyltransferase K/L-like methyltransferase" evidence="11">
    <location>
        <begin position="201"/>
        <end position="321"/>
    </location>
</feature>
<dbReference type="InterPro" id="IPR029063">
    <property type="entry name" value="SAM-dependent_MTases_sf"/>
</dbReference>
<evidence type="ECO:0000256" key="9">
    <source>
        <dbReference type="ARBA" id="ARBA00066937"/>
    </source>
</evidence>
<reference evidence="13 14" key="1">
    <citation type="journal article" date="2017" name="Mol. Ecol.">
        <title>Comparative and population genomic landscape of Phellinus noxius: A hypervariable fungus causing root rot in trees.</title>
        <authorList>
            <person name="Chung C.L."/>
            <person name="Lee T.J."/>
            <person name="Akiba M."/>
            <person name="Lee H.H."/>
            <person name="Kuo T.H."/>
            <person name="Liu D."/>
            <person name="Ke H.M."/>
            <person name="Yokoi T."/>
            <person name="Roa M.B."/>
            <person name="Lu M.J."/>
            <person name="Chang Y.Y."/>
            <person name="Ann P.J."/>
            <person name="Tsai J.N."/>
            <person name="Chen C.Y."/>
            <person name="Tzean S.S."/>
            <person name="Ota Y."/>
            <person name="Hattori T."/>
            <person name="Sahashi N."/>
            <person name="Liou R.F."/>
            <person name="Kikuchi T."/>
            <person name="Tsai I.J."/>
        </authorList>
    </citation>
    <scope>NUCLEOTIDE SEQUENCE [LARGE SCALE GENOMIC DNA]</scope>
    <source>
        <strain evidence="13 14">FFPRI411160</strain>
    </source>
</reference>
<evidence type="ECO:0000256" key="8">
    <source>
        <dbReference type="ARBA" id="ARBA00022884"/>
    </source>
</evidence>
<evidence type="ECO:0000256" key="4">
    <source>
        <dbReference type="ARBA" id="ARBA00022603"/>
    </source>
</evidence>
<dbReference type="InParanoid" id="A0A286UHD4"/>
<evidence type="ECO:0000256" key="6">
    <source>
        <dbReference type="ARBA" id="ARBA00022691"/>
    </source>
</evidence>
<evidence type="ECO:0000256" key="5">
    <source>
        <dbReference type="ARBA" id="ARBA00022679"/>
    </source>
</evidence>
<evidence type="ECO:0000256" key="2">
    <source>
        <dbReference type="ARBA" id="ARBA00022490"/>
    </source>
</evidence>
<dbReference type="SUPFAM" id="SSF53335">
    <property type="entry name" value="S-adenosyl-L-methionine-dependent methyltransferases"/>
    <property type="match status" value="1"/>
</dbReference>
<keyword evidence="5 10" id="KW-0808">Transferase</keyword>
<sequence>MTVRRIVHFAQAHAEFRLPELQSIAELFNFRLIKPPPDAFPDGIQEEWDSQRPFWIMDFEREEHALKLAERCILVKAVYEYYATGANYKSLHEETAANSALWARYVADTSFRVTVNAYNHTIPFRRVQDIVEGFEFMDFKGPVDLKTPECHLVVTEEYPNRGTGTVRNRDEGDGKFSQIYFGRLITEGKARALVKTFDVKKRAYFGNTSMEAEISLLMANQTLASPGKFIYDPFIGTGSMAYTTAHFGANVFGSDIDGRQMRGKGTDHEPGILRSAAQYGVAPRIIDLCTFDITNNPLRCGGLFDAIITDPPYGVRAGAKRLGRKPCDKKLLRDRRLEYEEAQKKALINFVPPTQPYELSALVSDLVRFAQYSLRPSGRLVFFLPTVTDEYEEVDVQALLCPGMEIVANSVQDFGSWGRRLITIKKTTNEEGKSPFVHSTSRTEQGVYERVPAHKDFREKYFRGFRKEESPAASPQENVEVEAT</sequence>
<comment type="similarity">
    <text evidence="10">Belongs to the class I-like SAM-binding methyltransferase superfamily. TRM11 methyltransferase family.</text>
</comment>
<dbReference type="EMBL" id="NBII01000005">
    <property type="protein sequence ID" value="PAV19040.1"/>
    <property type="molecule type" value="Genomic_DNA"/>
</dbReference>
<dbReference type="PANTHER" id="PTHR13370">
    <property type="entry name" value="RNA METHYLASE-RELATED"/>
    <property type="match status" value="1"/>
</dbReference>
<organism evidence="13 14">
    <name type="scientific">Pyrrhoderma noxium</name>
    <dbReference type="NCBI Taxonomy" id="2282107"/>
    <lineage>
        <taxon>Eukaryota</taxon>
        <taxon>Fungi</taxon>
        <taxon>Dikarya</taxon>
        <taxon>Basidiomycota</taxon>
        <taxon>Agaricomycotina</taxon>
        <taxon>Agaricomycetes</taxon>
        <taxon>Hymenochaetales</taxon>
        <taxon>Hymenochaetaceae</taxon>
        <taxon>Pyrrhoderma</taxon>
    </lineage>
</organism>
<accession>A0A286UHD4</accession>
<comment type="caution">
    <text evidence="13">The sequence shown here is derived from an EMBL/GenBank/DDBJ whole genome shotgun (WGS) entry which is preliminary data.</text>
</comment>
<evidence type="ECO:0000256" key="7">
    <source>
        <dbReference type="ARBA" id="ARBA00022694"/>
    </source>
</evidence>
<dbReference type="Gene3D" id="3.40.50.150">
    <property type="entry name" value="Vaccinia Virus protein VP39"/>
    <property type="match status" value="1"/>
</dbReference>
<dbReference type="InterPro" id="IPR000241">
    <property type="entry name" value="RlmKL-like_Mtase"/>
</dbReference>
<dbReference type="Pfam" id="PF01170">
    <property type="entry name" value="UPF0020"/>
    <property type="match status" value="1"/>
</dbReference>
<dbReference type="STRING" id="2282107.A0A286UHD4"/>
<dbReference type="PANTHER" id="PTHR13370:SF3">
    <property type="entry name" value="TRNA (GUANINE(10)-N2)-METHYLTRANSFERASE HOMOLOG"/>
    <property type="match status" value="1"/>
</dbReference>
<dbReference type="GO" id="GO:0008033">
    <property type="term" value="P:tRNA processing"/>
    <property type="evidence" value="ECO:0007669"/>
    <property type="project" value="UniProtKB-UniRule"/>
</dbReference>
<evidence type="ECO:0000256" key="10">
    <source>
        <dbReference type="PROSITE-ProRule" id="PRU00959"/>
    </source>
</evidence>
<feature type="domain" description="tRNA (guanine(10)-N(2))-methyltransferase TRMT11 N-terminal" evidence="12">
    <location>
        <begin position="6"/>
        <end position="188"/>
    </location>
</feature>
<dbReference type="Proteomes" id="UP000217199">
    <property type="component" value="Unassembled WGS sequence"/>
</dbReference>
<dbReference type="Pfam" id="PF25904">
    <property type="entry name" value="Tmrp11_N"/>
    <property type="match status" value="1"/>
</dbReference>
<dbReference type="PIRSF" id="PIRSF017259">
    <property type="entry name" value="tRNA_mtfrase_TRM11"/>
    <property type="match status" value="1"/>
</dbReference>
<protein>
    <recommendedName>
        <fullName evidence="9">tRNA (guanine(10)-N(2))-methyltransferase</fullName>
        <ecNumber evidence="9">2.1.1.214</ecNumber>
    </recommendedName>
</protein>
<keyword evidence="4 10" id="KW-0489">Methyltransferase</keyword>
<evidence type="ECO:0000313" key="14">
    <source>
        <dbReference type="Proteomes" id="UP000217199"/>
    </source>
</evidence>
<keyword evidence="3 10" id="KW-0820">tRNA-binding</keyword>
<dbReference type="GO" id="GO:0005737">
    <property type="term" value="C:cytoplasm"/>
    <property type="evidence" value="ECO:0007669"/>
    <property type="project" value="UniProtKB-SubCell"/>
</dbReference>
<dbReference type="GO" id="GO:0032259">
    <property type="term" value="P:methylation"/>
    <property type="evidence" value="ECO:0007669"/>
    <property type="project" value="UniProtKB-UniRule"/>
</dbReference>
<name>A0A286UHD4_9AGAM</name>
<keyword evidence="2" id="KW-0963">Cytoplasm</keyword>
<dbReference type="InterPro" id="IPR002052">
    <property type="entry name" value="DNA_methylase_N6_adenine_CS"/>
</dbReference>
<dbReference type="FunCoup" id="A0A286UHD4">
    <property type="interactions" value="599"/>
</dbReference>
<dbReference type="GO" id="GO:0000049">
    <property type="term" value="F:tRNA binding"/>
    <property type="evidence" value="ECO:0007669"/>
    <property type="project" value="UniProtKB-UniRule"/>
</dbReference>
<dbReference type="GO" id="GO:0160102">
    <property type="term" value="F:tRNA (guanine(10)-N2)-methyltransferase activity"/>
    <property type="evidence" value="ECO:0007669"/>
    <property type="project" value="UniProtKB-EC"/>
</dbReference>
<comment type="subcellular location">
    <subcellularLocation>
        <location evidence="1">Cytoplasm</location>
    </subcellularLocation>
</comment>
<dbReference type="AlphaFoldDB" id="A0A286UHD4"/>
<evidence type="ECO:0000259" key="12">
    <source>
        <dbReference type="Pfam" id="PF25904"/>
    </source>
</evidence>
<dbReference type="InterPro" id="IPR016691">
    <property type="entry name" value="TRMT11"/>
</dbReference>
<dbReference type="PRINTS" id="PR00507">
    <property type="entry name" value="N12N6MTFRASE"/>
</dbReference>
<evidence type="ECO:0000256" key="1">
    <source>
        <dbReference type="ARBA" id="ARBA00004496"/>
    </source>
</evidence>
<evidence type="ECO:0000259" key="11">
    <source>
        <dbReference type="Pfam" id="PF01170"/>
    </source>
</evidence>
<keyword evidence="7 10" id="KW-0819">tRNA processing</keyword>
<evidence type="ECO:0000313" key="13">
    <source>
        <dbReference type="EMBL" id="PAV19040.1"/>
    </source>
</evidence>
<dbReference type="PROSITE" id="PS51627">
    <property type="entry name" value="SAM_MT_TRM11"/>
    <property type="match status" value="1"/>
</dbReference>
<dbReference type="PROSITE" id="PS00092">
    <property type="entry name" value="N6_MTASE"/>
    <property type="match status" value="1"/>
</dbReference>
<dbReference type="GO" id="GO:0043527">
    <property type="term" value="C:tRNA methyltransferase complex"/>
    <property type="evidence" value="ECO:0007669"/>
    <property type="project" value="UniProtKB-ARBA"/>
</dbReference>
<dbReference type="EC" id="2.1.1.214" evidence="9"/>
<keyword evidence="14" id="KW-1185">Reference proteome</keyword>